<dbReference type="Proteomes" id="UP000042738">
    <property type="component" value="Chromosome"/>
</dbReference>
<proteinExistence type="predicted"/>
<dbReference type="EMBL" id="CP050855">
    <property type="protein sequence ID" value="QLH61636.1"/>
    <property type="molecule type" value="Genomic_DNA"/>
</dbReference>
<organism evidence="1 2">
    <name type="scientific">Serratia symbiotica</name>
    <dbReference type="NCBI Taxonomy" id="138074"/>
    <lineage>
        <taxon>Bacteria</taxon>
        <taxon>Pseudomonadati</taxon>
        <taxon>Pseudomonadota</taxon>
        <taxon>Gammaproteobacteria</taxon>
        <taxon>Enterobacterales</taxon>
        <taxon>Yersiniaceae</taxon>
        <taxon>Serratia</taxon>
    </lineage>
</organism>
<accession>A0A068Z5S0</accession>
<dbReference type="RefSeq" id="WP_160289775.1">
    <property type="nucleotide sequence ID" value="NZ_CAXKXZ010000011.1"/>
</dbReference>
<name>A0A068Z5S0_9GAMM</name>
<evidence type="ECO:0000313" key="1">
    <source>
        <dbReference type="EMBL" id="QLH61636.1"/>
    </source>
</evidence>
<sequence length="51" mass="5711">MPDQASKIVTLLGSLCEGSYNAMVKAITTQIRQVTKRITKSRVKFIKKSKL</sequence>
<protein>
    <submittedName>
        <fullName evidence="1">Uncharacterized protein</fullName>
    </submittedName>
</protein>
<dbReference type="GeneID" id="93737917"/>
<gene>
    <name evidence="1" type="ORF">SYMBAF_15655</name>
</gene>
<evidence type="ECO:0000313" key="2">
    <source>
        <dbReference type="Proteomes" id="UP000042738"/>
    </source>
</evidence>
<reference evidence="1 2" key="1">
    <citation type="journal article" date="2014" name="Genome Announc.">
        <title>Whole-Genome Sequence of Serratia symbiotica Strain CWBI-2.3T, a Free-Living Symbiont of the Black Bean Aphid Aphis fabae.</title>
        <authorList>
            <person name="Foray V."/>
            <person name="Grigorescu A.S."/>
            <person name="Sabri A."/>
            <person name="Haubruge E."/>
            <person name="Lognay G."/>
            <person name="Francis F."/>
            <person name="Fauconnier M.L."/>
            <person name="Hance T."/>
            <person name="Thonart P."/>
        </authorList>
    </citation>
    <scope>NUCLEOTIDE SEQUENCE [LARGE SCALE GENOMIC DNA]</scope>
    <source>
        <strain evidence="1">CWBI-2.3</strain>
    </source>
</reference>
<dbReference type="AlphaFoldDB" id="A0A068Z5S0"/>